<dbReference type="InterPro" id="IPR027417">
    <property type="entry name" value="P-loop_NTPase"/>
</dbReference>
<protein>
    <submittedName>
        <fullName evidence="2">AAA family ATPase</fullName>
    </submittedName>
</protein>
<evidence type="ECO:0000256" key="1">
    <source>
        <dbReference type="SAM" id="MobiDB-lite"/>
    </source>
</evidence>
<feature type="region of interest" description="Disordered" evidence="1">
    <location>
        <begin position="425"/>
        <end position="469"/>
    </location>
</feature>
<dbReference type="Gene3D" id="3.40.50.300">
    <property type="entry name" value="P-loop containing nucleotide triphosphate hydrolases"/>
    <property type="match status" value="1"/>
</dbReference>
<name>A0ABY5T2X9_9SPHN</name>
<evidence type="ECO:0000313" key="2">
    <source>
        <dbReference type="EMBL" id="UVI39334.1"/>
    </source>
</evidence>
<evidence type="ECO:0000313" key="3">
    <source>
        <dbReference type="Proteomes" id="UP001065265"/>
    </source>
</evidence>
<gene>
    <name evidence="2" type="ORF">L1F33_14075</name>
</gene>
<dbReference type="Proteomes" id="UP001065265">
    <property type="component" value="Chromosome"/>
</dbReference>
<sequence length="469" mass="52082">MLETIEPDTFYAHDREGNYIEWNSQEQFDRHHDGKDDPKRITATPFAWPDPTKIPRRRWLFGHWLLRGEVTAIVAPGGVGKSTFTAAMALSLASGSEFLDKSLPEGARTVWLWNLEDDRDELDRQFMACSLQHGVGPSECGSRLYVDSGLDQRLCTAVEAERGLEIIEPVYENLKAEIEARKIDVLTVDPFVSSHEIDENANVLIDKVAKRWKRLATETGCSIVLVHHTRKMSGREVRAEDSRGAVALINAARSTLVLNPLSKEDAKKFGITEEAERRTLVRIDDDKPNRAPPENAWWMKLESVNLDNGGGLHPSDYVGAATHWTPPDPFEGLSTRDLYNVQLAIDAGEYRDSVQAKDWAGYAVAEVLGLDVEDETEKERIKSLLKTWKGNGALAVEQRKVRGEDKPFVAVKNWVDPTTLPTLKSGVGKGGEGGVPTHQSHSPHPTFYKGGWGGGGVPCNDENEGRENA</sequence>
<dbReference type="SUPFAM" id="SSF52540">
    <property type="entry name" value="P-loop containing nucleoside triphosphate hydrolases"/>
    <property type="match status" value="1"/>
</dbReference>
<accession>A0ABY5T2X9</accession>
<dbReference type="RefSeq" id="WP_265558584.1">
    <property type="nucleotide sequence ID" value="NZ_CP092471.1"/>
</dbReference>
<dbReference type="Pfam" id="PF13481">
    <property type="entry name" value="AAA_25"/>
    <property type="match status" value="1"/>
</dbReference>
<proteinExistence type="predicted"/>
<dbReference type="EMBL" id="CP092471">
    <property type="protein sequence ID" value="UVI39334.1"/>
    <property type="molecule type" value="Genomic_DNA"/>
</dbReference>
<organism evidence="2 3">
    <name type="scientific">Qipengyuania spongiae</name>
    <dbReference type="NCBI Taxonomy" id="2909673"/>
    <lineage>
        <taxon>Bacteria</taxon>
        <taxon>Pseudomonadati</taxon>
        <taxon>Pseudomonadota</taxon>
        <taxon>Alphaproteobacteria</taxon>
        <taxon>Sphingomonadales</taxon>
        <taxon>Erythrobacteraceae</taxon>
        <taxon>Qipengyuania</taxon>
    </lineage>
</organism>
<keyword evidence="3" id="KW-1185">Reference proteome</keyword>
<reference evidence="2" key="1">
    <citation type="submission" date="2022-02" db="EMBL/GenBank/DDBJ databases">
        <title>Qipengyuania spongiae sp. nov., isolated from marine sponge.</title>
        <authorList>
            <person name="Li Z."/>
            <person name="Zhang M."/>
        </authorList>
    </citation>
    <scope>NUCLEOTIDE SEQUENCE</scope>
    <source>
        <strain evidence="2">PHS-Z21</strain>
    </source>
</reference>